<evidence type="ECO:0000259" key="6">
    <source>
        <dbReference type="PROSITE" id="PS51296"/>
    </source>
</evidence>
<keyword evidence="3" id="KW-0560">Oxidoreductase</keyword>
<proteinExistence type="predicted"/>
<evidence type="ECO:0000256" key="4">
    <source>
        <dbReference type="ARBA" id="ARBA00023004"/>
    </source>
</evidence>
<protein>
    <submittedName>
        <fullName evidence="7">Rieske 2Fe-2S domain-containing protein</fullName>
    </submittedName>
</protein>
<comment type="caution">
    <text evidence="7">The sequence shown here is derived from an EMBL/GenBank/DDBJ whole genome shotgun (WGS) entry which is preliminary data.</text>
</comment>
<reference evidence="8" key="1">
    <citation type="journal article" date="2019" name="Int. J. Syst. Evol. Microbiol.">
        <title>The Global Catalogue of Microorganisms (GCM) 10K type strain sequencing project: providing services to taxonomists for standard genome sequencing and annotation.</title>
        <authorList>
            <consortium name="The Broad Institute Genomics Platform"/>
            <consortium name="The Broad Institute Genome Sequencing Center for Infectious Disease"/>
            <person name="Wu L."/>
            <person name="Ma J."/>
        </authorList>
    </citation>
    <scope>NUCLEOTIDE SEQUENCE [LARGE SCALE GENOMIC DNA]</scope>
    <source>
        <strain evidence="8">DFY28</strain>
    </source>
</reference>
<keyword evidence="5" id="KW-0411">Iron-sulfur</keyword>
<dbReference type="InterPro" id="IPR017941">
    <property type="entry name" value="Rieske_2Fe-2S"/>
</dbReference>
<dbReference type="InterPro" id="IPR050584">
    <property type="entry name" value="Cholesterol_7-desaturase"/>
</dbReference>
<evidence type="ECO:0000256" key="3">
    <source>
        <dbReference type="ARBA" id="ARBA00023002"/>
    </source>
</evidence>
<accession>A0ABW4MZQ6</accession>
<gene>
    <name evidence="7" type="ORF">ACFSC0_00680</name>
</gene>
<evidence type="ECO:0000256" key="5">
    <source>
        <dbReference type="ARBA" id="ARBA00023014"/>
    </source>
</evidence>
<dbReference type="PANTHER" id="PTHR21266">
    <property type="entry name" value="IRON-SULFUR DOMAIN CONTAINING PROTEIN"/>
    <property type="match status" value="1"/>
</dbReference>
<dbReference type="Pfam" id="PF19112">
    <property type="entry name" value="VanA_C"/>
    <property type="match status" value="1"/>
</dbReference>
<organism evidence="7 8">
    <name type="scientific">Phenylobacterium terrae</name>
    <dbReference type="NCBI Taxonomy" id="2665495"/>
    <lineage>
        <taxon>Bacteria</taxon>
        <taxon>Pseudomonadati</taxon>
        <taxon>Pseudomonadota</taxon>
        <taxon>Alphaproteobacteria</taxon>
        <taxon>Caulobacterales</taxon>
        <taxon>Caulobacteraceae</taxon>
        <taxon>Phenylobacterium</taxon>
    </lineage>
</organism>
<dbReference type="Gene3D" id="3.90.380.10">
    <property type="entry name" value="Naphthalene 1,2-dioxygenase Alpha Subunit, Chain A, domain 1"/>
    <property type="match status" value="1"/>
</dbReference>
<evidence type="ECO:0000256" key="1">
    <source>
        <dbReference type="ARBA" id="ARBA00022714"/>
    </source>
</evidence>
<dbReference type="RefSeq" id="WP_377281272.1">
    <property type="nucleotide sequence ID" value="NZ_JBHRSI010000003.1"/>
</dbReference>
<name>A0ABW4MZQ6_9CAUL</name>
<dbReference type="Proteomes" id="UP001597237">
    <property type="component" value="Unassembled WGS sequence"/>
</dbReference>
<dbReference type="SUPFAM" id="SSF50022">
    <property type="entry name" value="ISP domain"/>
    <property type="match status" value="1"/>
</dbReference>
<keyword evidence="1" id="KW-0001">2Fe-2S</keyword>
<dbReference type="CDD" id="cd08878">
    <property type="entry name" value="RHO_alpha_C_DMO-like"/>
    <property type="match status" value="1"/>
</dbReference>
<dbReference type="PROSITE" id="PS51296">
    <property type="entry name" value="RIESKE"/>
    <property type="match status" value="1"/>
</dbReference>
<keyword evidence="8" id="KW-1185">Reference proteome</keyword>
<dbReference type="Pfam" id="PF00355">
    <property type="entry name" value="Rieske"/>
    <property type="match status" value="1"/>
</dbReference>
<evidence type="ECO:0000256" key="2">
    <source>
        <dbReference type="ARBA" id="ARBA00022723"/>
    </source>
</evidence>
<evidence type="ECO:0000313" key="7">
    <source>
        <dbReference type="EMBL" id="MFD1781895.1"/>
    </source>
</evidence>
<keyword evidence="4" id="KW-0408">Iron</keyword>
<evidence type="ECO:0000313" key="8">
    <source>
        <dbReference type="Proteomes" id="UP001597237"/>
    </source>
</evidence>
<dbReference type="InterPro" id="IPR036922">
    <property type="entry name" value="Rieske_2Fe-2S_sf"/>
</dbReference>
<dbReference type="InterPro" id="IPR044043">
    <property type="entry name" value="VanA_C_cat"/>
</dbReference>
<dbReference type="EMBL" id="JBHUEY010000001">
    <property type="protein sequence ID" value="MFD1781895.1"/>
    <property type="molecule type" value="Genomic_DNA"/>
</dbReference>
<feature type="domain" description="Rieske" evidence="6">
    <location>
        <begin position="7"/>
        <end position="108"/>
    </location>
</feature>
<dbReference type="PANTHER" id="PTHR21266:SF60">
    <property type="entry name" value="3-KETOSTEROID-9-ALPHA-MONOOXYGENASE, OXYGENASE COMPONENT"/>
    <property type="match status" value="1"/>
</dbReference>
<dbReference type="Gene3D" id="2.102.10.10">
    <property type="entry name" value="Rieske [2Fe-2S] iron-sulphur domain"/>
    <property type="match status" value="1"/>
</dbReference>
<keyword evidence="2" id="KW-0479">Metal-binding</keyword>
<dbReference type="SUPFAM" id="SSF55961">
    <property type="entry name" value="Bet v1-like"/>
    <property type="match status" value="1"/>
</dbReference>
<sequence>MFIRNRWYVAAWDKEVSRKPLARTICGEPVVLFRKGDGTAVALGDYCPHRLLPLSMGQVEGDAIRCGYHGMLVDGAGRCVEMPGQEEPPRKLQVKAYPIVERYRFVWVWIGDEAAADPALLPDFWFCEDKAWTFDGDAYRVACDYRLLVDNLMDLTHETYVHPSSIGQKEIVEAPIETRVEGEAVIVERWMRDIDAPPFWRTFLRKPGLVDRWQICRFALPAAVTIEVGVALAGTGAPEGDRSQGVEGVVVNFMTPETETSCWYYWGMARGFDVGDAGLTERMRQSQAAVFAEDVEVLEAQQKSIAAHPDKRLVVLGIDAGGAHARRLIERAAVESGRAAA</sequence>